<gene>
    <name evidence="1" type="ORF">PPRIM_AZ9-3.1.T1850015</name>
</gene>
<protein>
    <submittedName>
        <fullName evidence="1">Uncharacterized protein</fullName>
    </submittedName>
</protein>
<sequence length="111" mass="13966">MVNLFVLEWNFLLDNLMFTYKWYQLLIIQQQMYLRSFQFYRNNCNQISNEIYCQLAYNSSNIKCLWINSSFVYYFDFTNSFTNKYNEYQCIRYGLLYVIQNYQWMRIKIMQ</sequence>
<proteinExistence type="predicted"/>
<dbReference type="Proteomes" id="UP000688137">
    <property type="component" value="Unassembled WGS sequence"/>
</dbReference>
<organism evidence="1 2">
    <name type="scientific">Paramecium primaurelia</name>
    <dbReference type="NCBI Taxonomy" id="5886"/>
    <lineage>
        <taxon>Eukaryota</taxon>
        <taxon>Sar</taxon>
        <taxon>Alveolata</taxon>
        <taxon>Ciliophora</taxon>
        <taxon>Intramacronucleata</taxon>
        <taxon>Oligohymenophorea</taxon>
        <taxon>Peniculida</taxon>
        <taxon>Parameciidae</taxon>
        <taxon>Paramecium</taxon>
    </lineage>
</organism>
<evidence type="ECO:0000313" key="1">
    <source>
        <dbReference type="EMBL" id="CAD8116971.1"/>
    </source>
</evidence>
<dbReference type="AlphaFoldDB" id="A0A8S1QP08"/>
<comment type="caution">
    <text evidence="1">The sequence shown here is derived from an EMBL/GenBank/DDBJ whole genome shotgun (WGS) entry which is preliminary data.</text>
</comment>
<accession>A0A8S1QP08</accession>
<reference evidence="1" key="1">
    <citation type="submission" date="2021-01" db="EMBL/GenBank/DDBJ databases">
        <authorList>
            <consortium name="Genoscope - CEA"/>
            <person name="William W."/>
        </authorList>
    </citation>
    <scope>NUCLEOTIDE SEQUENCE</scope>
</reference>
<name>A0A8S1QP08_PARPR</name>
<dbReference type="EMBL" id="CAJJDM010000194">
    <property type="protein sequence ID" value="CAD8116971.1"/>
    <property type="molecule type" value="Genomic_DNA"/>
</dbReference>
<evidence type="ECO:0000313" key="2">
    <source>
        <dbReference type="Proteomes" id="UP000688137"/>
    </source>
</evidence>
<keyword evidence="2" id="KW-1185">Reference proteome</keyword>